<evidence type="ECO:0000313" key="5">
    <source>
        <dbReference type="Proteomes" id="UP001282284"/>
    </source>
</evidence>
<sequence length="368" mass="39941">MENTLKWTIIGGGNGGQTTAGHLGMMGFDVTLYDIFEQTVDRINAQGGIHLEDALNGFGKVTCATTDMGKAVTGADVIFVTVPATAHVNVAKACAPYLKDGQIVILNPAATFGSLAFLKTLEDEGCTANVVLGETNTLLYGCRIIEPGRTQVFGLKNRILTAILPATETERVVGVLQTAFPQFEPCESVLVTSFDNTNPILHPATTIFNAGKIESADEWRFYVDGFTPSIGRYVEQMDEERMAIGRMFGLNLLSCREQMEVEYNVFEDTLANAVSKNPVYQDIKGQKTLDTRYLTEDIPMGLVPFIELGKMLGLPTTHMESVVAMGQLLLGKDLMAEARTLASLGLEGMGKDAFLEFVRTGRKACGEI</sequence>
<dbReference type="SUPFAM" id="SSF51735">
    <property type="entry name" value="NAD(P)-binding Rossmann-fold domains"/>
    <property type="match status" value="1"/>
</dbReference>
<dbReference type="InterPro" id="IPR011128">
    <property type="entry name" value="G3P_DH_NAD-dep_N"/>
</dbReference>
<dbReference type="Proteomes" id="UP001282284">
    <property type="component" value="Unassembled WGS sequence"/>
</dbReference>
<dbReference type="InterPro" id="IPR008927">
    <property type="entry name" value="6-PGluconate_DH-like_C_sf"/>
</dbReference>
<keyword evidence="5" id="KW-1185">Reference proteome</keyword>
<protein>
    <submittedName>
        <fullName evidence="4">NAD/NADP octopine/nopaline dehydrogenase family protein</fullName>
    </submittedName>
</protein>
<dbReference type="Pfam" id="PF02317">
    <property type="entry name" value="Octopine_DH"/>
    <property type="match status" value="1"/>
</dbReference>
<dbReference type="Gene3D" id="3.40.50.720">
    <property type="entry name" value="NAD(P)-binding Rossmann-like Domain"/>
    <property type="match status" value="1"/>
</dbReference>
<dbReference type="InterPro" id="IPR051729">
    <property type="entry name" value="Opine/Lysopine_DH"/>
</dbReference>
<dbReference type="PANTHER" id="PTHR38015">
    <property type="entry name" value="BLR6086 PROTEIN"/>
    <property type="match status" value="1"/>
</dbReference>
<dbReference type="SUPFAM" id="SSF48179">
    <property type="entry name" value="6-phosphogluconate dehydrogenase C-terminal domain-like"/>
    <property type="match status" value="1"/>
</dbReference>
<feature type="domain" description="Glycerol-3-phosphate dehydrogenase NAD-dependent N-terminal" evidence="2">
    <location>
        <begin position="8"/>
        <end position="105"/>
    </location>
</feature>
<evidence type="ECO:0000259" key="2">
    <source>
        <dbReference type="Pfam" id="PF01210"/>
    </source>
</evidence>
<proteinExistence type="predicted"/>
<dbReference type="EMBL" id="JAUBDI010000005">
    <property type="protein sequence ID" value="MDW0113103.1"/>
    <property type="molecule type" value="Genomic_DNA"/>
</dbReference>
<keyword evidence="1" id="KW-0560">Oxidoreductase</keyword>
<evidence type="ECO:0000259" key="3">
    <source>
        <dbReference type="Pfam" id="PF02317"/>
    </source>
</evidence>
<gene>
    <name evidence="4" type="ORF">QT711_07885</name>
</gene>
<evidence type="ECO:0000313" key="4">
    <source>
        <dbReference type="EMBL" id="MDW0113103.1"/>
    </source>
</evidence>
<dbReference type="InterPro" id="IPR013328">
    <property type="entry name" value="6PGD_dom2"/>
</dbReference>
<dbReference type="Pfam" id="PF01210">
    <property type="entry name" value="NAD_Gly3P_dh_N"/>
    <property type="match status" value="1"/>
</dbReference>
<dbReference type="InterPro" id="IPR036291">
    <property type="entry name" value="NAD(P)-bd_dom_sf"/>
</dbReference>
<dbReference type="Gene3D" id="1.10.1040.10">
    <property type="entry name" value="N-(1-d-carboxylethyl)-l-norvaline Dehydrogenase, domain 2"/>
    <property type="match status" value="1"/>
</dbReference>
<name>A0ABU4G7Z7_9BACL</name>
<comment type="caution">
    <text evidence="4">The sequence shown here is derived from an EMBL/GenBank/DDBJ whole genome shotgun (WGS) entry which is preliminary data.</text>
</comment>
<dbReference type="PANTHER" id="PTHR38015:SF1">
    <property type="entry name" value="OPINE DEHYDROGENASE DOMAIN-CONTAINING PROTEIN"/>
    <property type="match status" value="1"/>
</dbReference>
<dbReference type="RefSeq" id="WP_317943233.1">
    <property type="nucleotide sequence ID" value="NZ_JAUBDI010000005.1"/>
</dbReference>
<dbReference type="InterPro" id="IPR003421">
    <property type="entry name" value="Opine_DH"/>
</dbReference>
<feature type="domain" description="Opine dehydrogenase" evidence="3">
    <location>
        <begin position="185"/>
        <end position="328"/>
    </location>
</feature>
<accession>A0ABU4G7Z7</accession>
<organism evidence="4 5">
    <name type="scientific">Sporosarcina saromensis</name>
    <dbReference type="NCBI Taxonomy" id="359365"/>
    <lineage>
        <taxon>Bacteria</taxon>
        <taxon>Bacillati</taxon>
        <taxon>Bacillota</taxon>
        <taxon>Bacilli</taxon>
        <taxon>Bacillales</taxon>
        <taxon>Caryophanaceae</taxon>
        <taxon>Sporosarcina</taxon>
    </lineage>
</organism>
<evidence type="ECO:0000256" key="1">
    <source>
        <dbReference type="ARBA" id="ARBA00023002"/>
    </source>
</evidence>
<reference evidence="4 5" key="1">
    <citation type="submission" date="2023-06" db="EMBL/GenBank/DDBJ databases">
        <title>Sporosarcina sp. nov., isolated from Korean traditional fermented seafood 'Jeotgal'.</title>
        <authorList>
            <person name="Yang A.I."/>
            <person name="Shin N.-R."/>
        </authorList>
    </citation>
    <scope>NUCLEOTIDE SEQUENCE [LARGE SCALE GENOMIC DNA]</scope>
    <source>
        <strain evidence="4 5">KCTC13119</strain>
    </source>
</reference>